<dbReference type="PANTHER" id="PTHR23309">
    <property type="entry name" value="3-HYDROXYACYL-COA DEHYROGENASE"/>
    <property type="match status" value="1"/>
</dbReference>
<dbReference type="OrthoDB" id="9771883at2"/>
<keyword evidence="3" id="KW-0456">Lyase</keyword>
<dbReference type="Proteomes" id="UP000221168">
    <property type="component" value="Unassembled WGS sequence"/>
</dbReference>
<dbReference type="InterPro" id="IPR006176">
    <property type="entry name" value="3-OHacyl-CoA_DH_NAD-bd"/>
</dbReference>
<gene>
    <name evidence="7" type="ORF">CSC94_16435</name>
</gene>
<keyword evidence="8" id="KW-1185">Reference proteome</keyword>
<proteinExistence type="predicted"/>
<keyword evidence="4" id="KW-0511">Multifunctional enzyme</keyword>
<sequence>MTPVTQEQIMAAEPAGDAAAYLAGAAALAAERAKRGSDSRVRKVLVCGAGAMGRDIALAFANAGRSVVLQDIVPETLLDARRGIIRWLDAQVDKGRLSAVTAKSRMAAIQFAGKLIPDATLDMVVEAVPEDLALKQRIMATLARLAPGQAILATNTSTLDIDAIAAATNSPDRVIGTHFFMPAQVTPLLELVPGRQTAPDLVDDVMALALAMAKTPVIAGNADGFIGNRLFDRFHQEAMFLLEEGALPEQVDAALERWGYAIGPFRTLDMIGNDIPWTVRKARLQADPDRIQPLIGDILCERGWLGQKSGAGWYRYGLGSRRPEPNPRVHALITQVAGAGRRHVTAEEIVARCVATVINEAAKILDEGLAVRGSDIDVVQVKGYGFPAARGGPMHFADEVGLGRIIALMEDIRRKAGWKAPLWQPSPLLVKLAASNGRLSEWEAYRAEQTV</sequence>
<dbReference type="PANTHER" id="PTHR23309:SF51">
    <property type="entry name" value="3-HYDROXYACYL-COA DEHYDROGENASE-RELATED"/>
    <property type="match status" value="1"/>
</dbReference>
<dbReference type="GO" id="GO:0016853">
    <property type="term" value="F:isomerase activity"/>
    <property type="evidence" value="ECO:0007669"/>
    <property type="project" value="UniProtKB-KW"/>
</dbReference>
<feature type="domain" description="3-hydroxyacyl-CoA dehydrogenase C-terminal" evidence="5">
    <location>
        <begin position="349"/>
        <end position="436"/>
    </location>
</feature>
<organism evidence="7 8">
    <name type="scientific">Zhengella mangrovi</name>
    <dbReference type="NCBI Taxonomy" id="1982044"/>
    <lineage>
        <taxon>Bacteria</taxon>
        <taxon>Pseudomonadati</taxon>
        <taxon>Pseudomonadota</taxon>
        <taxon>Alphaproteobacteria</taxon>
        <taxon>Hyphomicrobiales</taxon>
        <taxon>Notoacmeibacteraceae</taxon>
        <taxon>Zhengella</taxon>
    </lineage>
</organism>
<dbReference type="SUPFAM" id="SSF51735">
    <property type="entry name" value="NAD(P)-binding Rossmann-fold domains"/>
    <property type="match status" value="1"/>
</dbReference>
<evidence type="ECO:0000256" key="3">
    <source>
        <dbReference type="ARBA" id="ARBA00023239"/>
    </source>
</evidence>
<evidence type="ECO:0000256" key="2">
    <source>
        <dbReference type="ARBA" id="ARBA00023235"/>
    </source>
</evidence>
<dbReference type="GO" id="GO:0006631">
    <property type="term" value="P:fatty acid metabolic process"/>
    <property type="evidence" value="ECO:0007669"/>
    <property type="project" value="InterPro"/>
</dbReference>
<dbReference type="GO" id="GO:0016616">
    <property type="term" value="F:oxidoreductase activity, acting on the CH-OH group of donors, NAD or NADP as acceptor"/>
    <property type="evidence" value="ECO:0007669"/>
    <property type="project" value="InterPro"/>
</dbReference>
<feature type="domain" description="3-hydroxyacyl-CoA dehydrogenase NAD binding" evidence="6">
    <location>
        <begin position="43"/>
        <end position="219"/>
    </location>
</feature>
<name>A0A2G1QK46_9HYPH</name>
<evidence type="ECO:0000313" key="7">
    <source>
        <dbReference type="EMBL" id="PHP65907.1"/>
    </source>
</evidence>
<evidence type="ECO:0000256" key="1">
    <source>
        <dbReference type="ARBA" id="ARBA00023002"/>
    </source>
</evidence>
<evidence type="ECO:0000256" key="4">
    <source>
        <dbReference type="ARBA" id="ARBA00023268"/>
    </source>
</evidence>
<reference evidence="7 8" key="1">
    <citation type="submission" date="2017-10" db="EMBL/GenBank/DDBJ databases">
        <title>Sedimentibacterium mangrovi gen. nov., sp. nov., a novel member of family Phyllobacteriacea isolated from mangrove sediment.</title>
        <authorList>
            <person name="Liao H."/>
            <person name="Tian Y."/>
        </authorList>
    </citation>
    <scope>NUCLEOTIDE SEQUENCE [LARGE SCALE GENOMIC DNA]</scope>
    <source>
        <strain evidence="7 8">X9-2-2</strain>
    </source>
</reference>
<dbReference type="InterPro" id="IPR008927">
    <property type="entry name" value="6-PGluconate_DH-like_C_sf"/>
</dbReference>
<comment type="caution">
    <text evidence="7">The sequence shown here is derived from an EMBL/GenBank/DDBJ whole genome shotgun (WGS) entry which is preliminary data.</text>
</comment>
<evidence type="ECO:0000259" key="6">
    <source>
        <dbReference type="Pfam" id="PF02737"/>
    </source>
</evidence>
<keyword evidence="2" id="KW-0413">Isomerase</keyword>
<dbReference type="AlphaFoldDB" id="A0A2G1QK46"/>
<dbReference type="FunFam" id="1.10.1040.50:FF:000006">
    <property type="entry name" value="Peroxisomal bifunctional enzyme"/>
    <property type="match status" value="1"/>
</dbReference>
<dbReference type="Gene3D" id="1.10.1040.50">
    <property type="match status" value="1"/>
</dbReference>
<evidence type="ECO:0000259" key="5">
    <source>
        <dbReference type="Pfam" id="PF00725"/>
    </source>
</evidence>
<protein>
    <submittedName>
        <fullName evidence="7">3-hydroxyacyl-CoA dehydrogenase</fullName>
    </submittedName>
</protein>
<dbReference type="Pfam" id="PF02737">
    <property type="entry name" value="3HCDH_N"/>
    <property type="match status" value="1"/>
</dbReference>
<dbReference type="Gene3D" id="3.40.50.720">
    <property type="entry name" value="NAD(P)-binding Rossmann-like Domain"/>
    <property type="match status" value="1"/>
</dbReference>
<keyword evidence="1" id="KW-0560">Oxidoreductase</keyword>
<dbReference type="GO" id="GO:0016829">
    <property type="term" value="F:lyase activity"/>
    <property type="evidence" value="ECO:0007669"/>
    <property type="project" value="UniProtKB-KW"/>
</dbReference>
<dbReference type="FunFam" id="3.40.50.720:FF:000009">
    <property type="entry name" value="Fatty oxidation complex, alpha subunit"/>
    <property type="match status" value="1"/>
</dbReference>
<accession>A0A2G1QK46</accession>
<dbReference type="EMBL" id="PDVP01000011">
    <property type="protein sequence ID" value="PHP65907.1"/>
    <property type="molecule type" value="Genomic_DNA"/>
</dbReference>
<dbReference type="SUPFAM" id="SSF48179">
    <property type="entry name" value="6-phosphogluconate dehydrogenase C-terminal domain-like"/>
    <property type="match status" value="2"/>
</dbReference>
<dbReference type="InterPro" id="IPR006108">
    <property type="entry name" value="3HC_DH_C"/>
</dbReference>
<dbReference type="InterPro" id="IPR036291">
    <property type="entry name" value="NAD(P)-bd_dom_sf"/>
</dbReference>
<dbReference type="Pfam" id="PF00725">
    <property type="entry name" value="3HCDH"/>
    <property type="match status" value="2"/>
</dbReference>
<evidence type="ECO:0000313" key="8">
    <source>
        <dbReference type="Proteomes" id="UP000221168"/>
    </source>
</evidence>
<dbReference type="GO" id="GO:0070403">
    <property type="term" value="F:NAD+ binding"/>
    <property type="evidence" value="ECO:0007669"/>
    <property type="project" value="InterPro"/>
</dbReference>
<feature type="domain" description="3-hydroxyacyl-CoA dehydrogenase C-terminal" evidence="5">
    <location>
        <begin position="224"/>
        <end position="316"/>
    </location>
</feature>